<comment type="caution">
    <text evidence="3">The sequence shown here is derived from an EMBL/GenBank/DDBJ whole genome shotgun (WGS) entry which is preliminary data.</text>
</comment>
<feature type="transmembrane region" description="Helical" evidence="2">
    <location>
        <begin position="221"/>
        <end position="241"/>
    </location>
</feature>
<dbReference type="RefSeq" id="WP_344679627.1">
    <property type="nucleotide sequence ID" value="NZ_BAAAUX010000011.1"/>
</dbReference>
<keyword evidence="4" id="KW-1185">Reference proteome</keyword>
<feature type="transmembrane region" description="Helical" evidence="2">
    <location>
        <begin position="343"/>
        <end position="366"/>
    </location>
</feature>
<organism evidence="3 4">
    <name type="scientific">Saccharopolyspora taberi</name>
    <dbReference type="NCBI Taxonomy" id="60895"/>
    <lineage>
        <taxon>Bacteria</taxon>
        <taxon>Bacillati</taxon>
        <taxon>Actinomycetota</taxon>
        <taxon>Actinomycetes</taxon>
        <taxon>Pseudonocardiales</taxon>
        <taxon>Pseudonocardiaceae</taxon>
        <taxon>Saccharopolyspora</taxon>
    </lineage>
</organism>
<feature type="transmembrane region" description="Helical" evidence="2">
    <location>
        <begin position="163"/>
        <end position="182"/>
    </location>
</feature>
<sequence length="485" mass="51585">MVIGQEELSSRASGTTRHPGRTRNRLQRLRTVVLGTCWVLVATYLQLVRGTGRATDVIWAEDGGVFFNQAMRHSLWHNIVVPHAGYLQVIARVVVQPAAHLPLSWVAVWLAGIAALTVAFVSLVVWFASARVVRSWWARALLTALVPLLPQAGFEVNATVSNLHWYLAYAAFWVLLAAPRSWKGQLGALFVVVLAALSDPLTGMVLPAAVVGVVASTRRRLAVIAPVGMVVALAVQAWVHLTRTVPHRPSPTVFSELPQIYAIRVLLASATGDHLLGSVHERLGAPLVVVAGALVGAALIALVLNTDRKTRHLACLSLAISVAYLFVPIGLRGTSGFLDGDELGLAGSRYTIVPVLMLWSAAVVLLDRLPSRPTVLPEGVPGLVGTTTVAFFAVQLLTDWAGPTVRADGPSWRADVRDAQINCQGPPGSHGFQETAIVAEARGKTSAPIVPGPDDVTILISPVPPAGTAPLFAVVVPCSELREPP</sequence>
<feature type="transmembrane region" description="Helical" evidence="2">
    <location>
        <begin position="313"/>
        <end position="331"/>
    </location>
</feature>
<accession>A0ABN3VB59</accession>
<keyword evidence="2" id="KW-1133">Transmembrane helix</keyword>
<dbReference type="EMBL" id="BAAAUX010000011">
    <property type="protein sequence ID" value="GAA2788338.1"/>
    <property type="molecule type" value="Genomic_DNA"/>
</dbReference>
<feature type="transmembrane region" description="Helical" evidence="2">
    <location>
        <begin position="188"/>
        <end position="214"/>
    </location>
</feature>
<evidence type="ECO:0000256" key="2">
    <source>
        <dbReference type="SAM" id="Phobius"/>
    </source>
</evidence>
<keyword evidence="2" id="KW-0812">Transmembrane</keyword>
<name>A0ABN3VB59_9PSEU</name>
<evidence type="ECO:0000313" key="4">
    <source>
        <dbReference type="Proteomes" id="UP001500979"/>
    </source>
</evidence>
<gene>
    <name evidence="3" type="ORF">GCM10010470_23650</name>
</gene>
<reference evidence="3 4" key="1">
    <citation type="journal article" date="2019" name="Int. J. Syst. Evol. Microbiol.">
        <title>The Global Catalogue of Microorganisms (GCM) 10K type strain sequencing project: providing services to taxonomists for standard genome sequencing and annotation.</title>
        <authorList>
            <consortium name="The Broad Institute Genomics Platform"/>
            <consortium name="The Broad Institute Genome Sequencing Center for Infectious Disease"/>
            <person name="Wu L."/>
            <person name="Ma J."/>
        </authorList>
    </citation>
    <scope>NUCLEOTIDE SEQUENCE [LARGE SCALE GENOMIC DNA]</scope>
    <source>
        <strain evidence="3 4">JCM 9383</strain>
    </source>
</reference>
<evidence type="ECO:0000313" key="3">
    <source>
        <dbReference type="EMBL" id="GAA2788338.1"/>
    </source>
</evidence>
<dbReference type="Proteomes" id="UP001500979">
    <property type="component" value="Unassembled WGS sequence"/>
</dbReference>
<proteinExistence type="predicted"/>
<protein>
    <submittedName>
        <fullName evidence="3">Uncharacterized protein</fullName>
    </submittedName>
</protein>
<evidence type="ECO:0000256" key="1">
    <source>
        <dbReference type="SAM" id="MobiDB-lite"/>
    </source>
</evidence>
<feature type="region of interest" description="Disordered" evidence="1">
    <location>
        <begin position="1"/>
        <end position="22"/>
    </location>
</feature>
<feature type="transmembrane region" description="Helical" evidence="2">
    <location>
        <begin position="107"/>
        <end position="130"/>
    </location>
</feature>
<keyword evidence="2" id="KW-0472">Membrane</keyword>
<feature type="transmembrane region" description="Helical" evidence="2">
    <location>
        <begin position="29"/>
        <end position="47"/>
    </location>
</feature>
<feature type="transmembrane region" description="Helical" evidence="2">
    <location>
        <begin position="283"/>
        <end position="304"/>
    </location>
</feature>